<keyword evidence="2" id="KW-1133">Transmembrane helix</keyword>
<dbReference type="Proteomes" id="UP001629223">
    <property type="component" value="Unassembled WGS sequence"/>
</dbReference>
<proteinExistence type="predicted"/>
<keyword evidence="2" id="KW-0472">Membrane</keyword>
<evidence type="ECO:0000313" key="3">
    <source>
        <dbReference type="EMBL" id="MFL9822789.1"/>
    </source>
</evidence>
<name>A0ABW8XM00_9CYAN</name>
<protein>
    <submittedName>
        <fullName evidence="3">Uncharacterized protein</fullName>
    </submittedName>
</protein>
<dbReference type="EMBL" id="JBFPMW010000021">
    <property type="protein sequence ID" value="MFL9822789.1"/>
    <property type="molecule type" value="Genomic_DNA"/>
</dbReference>
<evidence type="ECO:0000256" key="1">
    <source>
        <dbReference type="SAM" id="MobiDB-lite"/>
    </source>
</evidence>
<feature type="compositionally biased region" description="Basic and acidic residues" evidence="1">
    <location>
        <begin position="183"/>
        <end position="195"/>
    </location>
</feature>
<reference evidence="3 4" key="1">
    <citation type="submission" date="2024-07" db="EMBL/GenBank/DDBJ databases">
        <authorList>
            <person name="Tripathy S."/>
        </authorList>
    </citation>
    <scope>NUCLEOTIDE SEQUENCE [LARGE SCALE GENOMIC DNA]</scope>
    <source>
        <strain evidence="3 4">VB511288_2</strain>
    </source>
</reference>
<evidence type="ECO:0000313" key="4">
    <source>
        <dbReference type="Proteomes" id="UP001629223"/>
    </source>
</evidence>
<feature type="transmembrane region" description="Helical" evidence="2">
    <location>
        <begin position="29"/>
        <end position="51"/>
    </location>
</feature>
<gene>
    <name evidence="3" type="ORF">AB0756_37760</name>
</gene>
<dbReference type="RefSeq" id="WP_038091069.1">
    <property type="nucleotide sequence ID" value="NZ_JBFPMW010000021.1"/>
</dbReference>
<evidence type="ECO:0000256" key="2">
    <source>
        <dbReference type="SAM" id="Phobius"/>
    </source>
</evidence>
<feature type="compositionally biased region" description="Polar residues" evidence="1">
    <location>
        <begin position="196"/>
        <end position="205"/>
    </location>
</feature>
<keyword evidence="4" id="KW-1185">Reference proteome</keyword>
<sequence>MVIVKNFNCSENMMNTQDNHNTKNSVVKMTILCGSAISFLLVGLGHLGILAQMCDFIGFSCPGKNIALPPNYNPPEWVGTKIEHIESRALPPNKTPTTIVEIDKTGGDNLSFKNVDQDLSKIGRGQKNNSQDFKVHLRRAKETQTPVCLEVYGERNRIKSEFKNIIQINKFPNAEQYKSLSPDQRDEECKKHKDSPLSTIMDSKP</sequence>
<comment type="caution">
    <text evidence="3">The sequence shown here is derived from an EMBL/GenBank/DDBJ whole genome shotgun (WGS) entry which is preliminary data.</text>
</comment>
<feature type="region of interest" description="Disordered" evidence="1">
    <location>
        <begin position="176"/>
        <end position="205"/>
    </location>
</feature>
<accession>A0ABW8XM00</accession>
<organism evidence="3 4">
    <name type="scientific">Tolypothrix campylonemoides VB511288_2</name>
    <dbReference type="NCBI Taxonomy" id="3232311"/>
    <lineage>
        <taxon>Bacteria</taxon>
        <taxon>Bacillati</taxon>
        <taxon>Cyanobacteriota</taxon>
        <taxon>Cyanophyceae</taxon>
        <taxon>Nostocales</taxon>
        <taxon>Tolypothrichaceae</taxon>
        <taxon>Tolypothrix</taxon>
    </lineage>
</organism>
<keyword evidence="2" id="KW-0812">Transmembrane</keyword>